<sequence length="389" mass="45559">MMQENKIQAGNTEQVLLSKKNYHRAFKVVSIANPEQGEWLFNWRGKKLSQNLMSCDYAHTAIRISNNEEIVIYDKDLGSWAVTEWKYDVNLEELWKCACDAFSSTSFSPEERGAYYIRTYEEELNADIEKIPEEERERYISKYKEWVQILFNKHSRIMSAMITGPARFPSRRNEKMNNYYDNAVNEFRTWREKALKVISRKIEDAKPKEQKAEEEWTRLKRSIYSSASTIKGINDGTERGYNKALFVSSIYGKVETYTKRGDVIIVEKAIAYVRELNKQSSIITERHKFFKLAEMAKAVCEAQEVRSNKEDTEILFEGGRVIKNYSEDRVQIVFDTKPQPDVISNLKHNGFRWSPRFSAWQRQLTNNAYYAVSRVVPITVEQLMKGGEK</sequence>
<evidence type="ECO:0008006" key="3">
    <source>
        <dbReference type="Google" id="ProtNLM"/>
    </source>
</evidence>
<dbReference type="EMBL" id="JACOOJ010000064">
    <property type="protein sequence ID" value="MBC5635030.1"/>
    <property type="molecule type" value="Genomic_DNA"/>
</dbReference>
<organism evidence="1 2">
    <name type="scientific">Parabacteroides hominis</name>
    <dbReference type="NCBI Taxonomy" id="2763057"/>
    <lineage>
        <taxon>Bacteria</taxon>
        <taxon>Pseudomonadati</taxon>
        <taxon>Bacteroidota</taxon>
        <taxon>Bacteroidia</taxon>
        <taxon>Bacteroidales</taxon>
        <taxon>Tannerellaceae</taxon>
        <taxon>Parabacteroides</taxon>
    </lineage>
</organism>
<evidence type="ECO:0000313" key="1">
    <source>
        <dbReference type="EMBL" id="MBC5635030.1"/>
    </source>
</evidence>
<comment type="caution">
    <text evidence="1">The sequence shown here is derived from an EMBL/GenBank/DDBJ whole genome shotgun (WGS) entry which is preliminary data.</text>
</comment>
<dbReference type="RefSeq" id="WP_186931572.1">
    <property type="nucleotide sequence ID" value="NZ_JACOOJ010000064.1"/>
</dbReference>
<dbReference type="Proteomes" id="UP000651475">
    <property type="component" value="Unassembled WGS sequence"/>
</dbReference>
<accession>A0ABR7DVB6</accession>
<gene>
    <name evidence="1" type="ORF">H8S65_20035</name>
</gene>
<keyword evidence="2" id="KW-1185">Reference proteome</keyword>
<evidence type="ECO:0000313" key="2">
    <source>
        <dbReference type="Proteomes" id="UP000651475"/>
    </source>
</evidence>
<name>A0ABR7DVB6_9BACT</name>
<proteinExistence type="predicted"/>
<reference evidence="1 2" key="1">
    <citation type="submission" date="2020-08" db="EMBL/GenBank/DDBJ databases">
        <title>Genome public.</title>
        <authorList>
            <person name="Liu C."/>
            <person name="Sun Q."/>
        </authorList>
    </citation>
    <scope>NUCLEOTIDE SEQUENCE [LARGE SCALE GENOMIC DNA]</scope>
    <source>
        <strain evidence="1 2">NSJ-79</strain>
    </source>
</reference>
<protein>
    <recommendedName>
        <fullName evidence="3">DUF3560 domain-containing protein</fullName>
    </recommendedName>
</protein>